<feature type="domain" description="Tr-type G" evidence="9">
    <location>
        <begin position="1"/>
        <end position="169"/>
    </location>
</feature>
<dbReference type="PRINTS" id="PR00315">
    <property type="entry name" value="ELONGATNFCT"/>
</dbReference>
<dbReference type="GO" id="GO:0003746">
    <property type="term" value="F:translation elongation factor activity"/>
    <property type="evidence" value="ECO:0007669"/>
    <property type="project" value="UniProtKB-KW"/>
</dbReference>
<keyword evidence="11" id="KW-1185">Reference proteome</keyword>
<dbReference type="Pfam" id="PF09107">
    <property type="entry name" value="WHD_3rd_SelB"/>
    <property type="match status" value="1"/>
</dbReference>
<dbReference type="GO" id="GO:0003723">
    <property type="term" value="F:RNA binding"/>
    <property type="evidence" value="ECO:0007669"/>
    <property type="project" value="InterPro"/>
</dbReference>
<keyword evidence="10" id="KW-0251">Elongation factor</keyword>
<dbReference type="GO" id="GO:0005829">
    <property type="term" value="C:cytosol"/>
    <property type="evidence" value="ECO:0007669"/>
    <property type="project" value="TreeGrafter"/>
</dbReference>
<evidence type="ECO:0000313" key="10">
    <source>
        <dbReference type="EMBL" id="ANF57728.1"/>
    </source>
</evidence>
<keyword evidence="6" id="KW-0342">GTP-binding</keyword>
<dbReference type="CDD" id="cd04171">
    <property type="entry name" value="SelB"/>
    <property type="match status" value="1"/>
</dbReference>
<evidence type="ECO:0000256" key="2">
    <source>
        <dbReference type="ARBA" id="ARBA00015953"/>
    </source>
</evidence>
<evidence type="ECO:0000256" key="5">
    <source>
        <dbReference type="ARBA" id="ARBA00022917"/>
    </source>
</evidence>
<comment type="function">
    <text evidence="7">Translation factor necessary for the incorporation of selenocysteine into proteins. It probably replaces EF-Tu for the insertion of selenocysteine directed by the UGA codon. SelB binds GTP and GDP.</text>
</comment>
<evidence type="ECO:0000256" key="7">
    <source>
        <dbReference type="ARBA" id="ARBA00025526"/>
    </source>
</evidence>
<dbReference type="GO" id="GO:0005525">
    <property type="term" value="F:GTP binding"/>
    <property type="evidence" value="ECO:0007669"/>
    <property type="project" value="UniProtKB-KW"/>
</dbReference>
<dbReference type="PANTHER" id="PTHR43721">
    <property type="entry name" value="ELONGATION FACTOR TU-RELATED"/>
    <property type="match status" value="1"/>
</dbReference>
<dbReference type="KEGG" id="haa:A5892_09845"/>
<evidence type="ECO:0000256" key="6">
    <source>
        <dbReference type="ARBA" id="ARBA00023134"/>
    </source>
</evidence>
<dbReference type="InterPro" id="IPR057335">
    <property type="entry name" value="Beta-barrel_SelB"/>
</dbReference>
<keyword evidence="4" id="KW-0547">Nucleotide-binding</keyword>
<dbReference type="Gene3D" id="2.40.30.10">
    <property type="entry name" value="Translation factors"/>
    <property type="match status" value="1"/>
</dbReference>
<dbReference type="RefSeq" id="WP_064122653.1">
    <property type="nucleotide sequence ID" value="NZ_CP015243.1"/>
</dbReference>
<reference evidence="10 11" key="1">
    <citation type="submission" date="2016-04" db="EMBL/GenBank/DDBJ databases">
        <title>Complete Genome Sequence of Halotalea alkalilenta IHB B 13600.</title>
        <authorList>
            <person name="Swarnkar M.K."/>
            <person name="Sharma A."/>
            <person name="Kaushal K."/>
            <person name="Soni R."/>
            <person name="Rana S."/>
            <person name="Singh A.K."/>
            <person name="Gulati A."/>
        </authorList>
    </citation>
    <scope>NUCLEOTIDE SEQUENCE [LARGE SCALE GENOMIC DNA]</scope>
    <source>
        <strain evidence="10 11">IHB B 13600</strain>
    </source>
</reference>
<dbReference type="InterPro" id="IPR004535">
    <property type="entry name" value="Transl_elong_SelB"/>
</dbReference>
<dbReference type="InterPro" id="IPR009000">
    <property type="entry name" value="Transl_B-barrel_sf"/>
</dbReference>
<dbReference type="InterPro" id="IPR015190">
    <property type="entry name" value="Elong_fac_SelB-wing-hlx_typ-2"/>
</dbReference>
<dbReference type="Proteomes" id="UP000077875">
    <property type="component" value="Chromosome"/>
</dbReference>
<dbReference type="Pfam" id="PF25461">
    <property type="entry name" value="Beta-barrel_SelB"/>
    <property type="match status" value="1"/>
</dbReference>
<name>A0A172YEP3_9GAMM</name>
<dbReference type="EMBL" id="CP015243">
    <property type="protein sequence ID" value="ANF57728.1"/>
    <property type="molecule type" value="Genomic_DNA"/>
</dbReference>
<dbReference type="InterPro" id="IPR048931">
    <property type="entry name" value="WHD_2nd_SelB_bact"/>
</dbReference>
<comment type="subcellular location">
    <subcellularLocation>
        <location evidence="1">Cytoplasm</location>
    </subcellularLocation>
</comment>
<accession>A0A172YEP3</accession>
<dbReference type="CDD" id="cd15491">
    <property type="entry name" value="selB_III"/>
    <property type="match status" value="1"/>
</dbReference>
<dbReference type="Gene3D" id="3.40.50.300">
    <property type="entry name" value="P-loop containing nucleotide triphosphate hydrolases"/>
    <property type="match status" value="1"/>
</dbReference>
<dbReference type="InterPro" id="IPR005225">
    <property type="entry name" value="Small_GTP-bd"/>
</dbReference>
<protein>
    <recommendedName>
        <fullName evidence="2">Selenocysteine-specific elongation factor</fullName>
    </recommendedName>
    <alternativeName>
        <fullName evidence="8">SelB translation factor</fullName>
    </alternativeName>
</protein>
<dbReference type="PROSITE" id="PS51722">
    <property type="entry name" value="G_TR_2"/>
    <property type="match status" value="1"/>
</dbReference>
<dbReference type="SUPFAM" id="SSF50447">
    <property type="entry name" value="Translation proteins"/>
    <property type="match status" value="1"/>
</dbReference>
<dbReference type="InterPro" id="IPR050055">
    <property type="entry name" value="EF-Tu_GTPase"/>
</dbReference>
<dbReference type="PANTHER" id="PTHR43721:SF22">
    <property type="entry name" value="ELONGATION FACTOR TU, MITOCHONDRIAL"/>
    <property type="match status" value="1"/>
</dbReference>
<dbReference type="InterPro" id="IPR004161">
    <property type="entry name" value="EFTu-like_2"/>
</dbReference>
<proteinExistence type="predicted"/>
<keyword evidence="5" id="KW-0648">Protein biosynthesis</keyword>
<evidence type="ECO:0000259" key="9">
    <source>
        <dbReference type="PROSITE" id="PS51722"/>
    </source>
</evidence>
<dbReference type="InterPro" id="IPR027417">
    <property type="entry name" value="P-loop_NTPase"/>
</dbReference>
<dbReference type="SUPFAM" id="SSF52540">
    <property type="entry name" value="P-loop containing nucleoside triphosphate hydrolases"/>
    <property type="match status" value="1"/>
</dbReference>
<dbReference type="NCBIfam" id="TIGR00475">
    <property type="entry name" value="selB"/>
    <property type="match status" value="1"/>
</dbReference>
<dbReference type="InterPro" id="IPR036390">
    <property type="entry name" value="WH_DNA-bd_sf"/>
</dbReference>
<dbReference type="Pfam" id="PF21214">
    <property type="entry name" value="WHD_2nd_SelB_bact"/>
    <property type="match status" value="1"/>
</dbReference>
<dbReference type="AlphaFoldDB" id="A0A172YEP3"/>
<dbReference type="GO" id="GO:0001514">
    <property type="term" value="P:selenocysteine incorporation"/>
    <property type="evidence" value="ECO:0007669"/>
    <property type="project" value="InterPro"/>
</dbReference>
<evidence type="ECO:0000256" key="8">
    <source>
        <dbReference type="ARBA" id="ARBA00031615"/>
    </source>
</evidence>
<evidence type="ECO:0000256" key="3">
    <source>
        <dbReference type="ARBA" id="ARBA00022490"/>
    </source>
</evidence>
<dbReference type="InterPro" id="IPR036388">
    <property type="entry name" value="WH-like_DNA-bd_sf"/>
</dbReference>
<dbReference type="SUPFAM" id="SSF46785">
    <property type="entry name" value="Winged helix' DNA-binding domain"/>
    <property type="match status" value="3"/>
</dbReference>
<dbReference type="Pfam" id="PF00009">
    <property type="entry name" value="GTP_EFTU"/>
    <property type="match status" value="1"/>
</dbReference>
<dbReference type="Pfam" id="PF09106">
    <property type="entry name" value="WHD_2nd_SelB"/>
    <property type="match status" value="1"/>
</dbReference>
<organism evidence="10 11">
    <name type="scientific">Halotalea alkalilenta</name>
    <dbReference type="NCBI Taxonomy" id="376489"/>
    <lineage>
        <taxon>Bacteria</taxon>
        <taxon>Pseudomonadati</taxon>
        <taxon>Pseudomonadota</taxon>
        <taxon>Gammaproteobacteria</taxon>
        <taxon>Oceanospirillales</taxon>
        <taxon>Halomonadaceae</taxon>
        <taxon>Halotalea</taxon>
    </lineage>
</organism>
<dbReference type="SUPFAM" id="SSF50465">
    <property type="entry name" value="EF-Tu/eEF-1alpha/eIF2-gamma C-terminal domain"/>
    <property type="match status" value="1"/>
</dbReference>
<dbReference type="STRING" id="376489.A5892_09845"/>
<dbReference type="Pfam" id="PF03144">
    <property type="entry name" value="GTP_EFTU_D2"/>
    <property type="match status" value="1"/>
</dbReference>
<keyword evidence="3" id="KW-0963">Cytoplasm</keyword>
<dbReference type="InterPro" id="IPR000795">
    <property type="entry name" value="T_Tr_GTP-bd_dom"/>
</dbReference>
<evidence type="ECO:0000256" key="1">
    <source>
        <dbReference type="ARBA" id="ARBA00004496"/>
    </source>
</evidence>
<dbReference type="NCBIfam" id="TIGR00231">
    <property type="entry name" value="small_GTP"/>
    <property type="match status" value="1"/>
</dbReference>
<dbReference type="InterPro" id="IPR009001">
    <property type="entry name" value="Transl_elong_EF1A/Init_IF2_C"/>
</dbReference>
<sequence>MIIGTAGHVDHGKTALIKCLTGIDTDALKEEKARGLTIEPGFAYPQGLEGVELGFIDVPGHEKFIHNMLAGIGGIDGALLVVACDDGIMPQSVEHLAILRLLSIPVRAVALTKCDLVDADLIEQRQLELADWLGEPAPIFALSNRSGEGIEALRDWLWQCASRWRARPAPGLFRLAVDRAFVKTGAGLVVTGTVVDGEVEEGAQLRLFPAQESVRVRGLRRQNRPAERARRGDRCALNLAGVERNEIQRGGWVVEASEPPEGHERLDIDLRLLADLDRPLAHWTPVHVHLGAAHLTGRVGLLEGSELAPGGRALAQLTLDQPVLACCADRVVIRSHGADRTLGGGRVLDRRPPRRGARRAERLAWLGILRRALDHGATESAEGFDSALAALAELRGDGIELAPLAANLNRRMEALRLRAEAQGLVIISADSETRLFAPGHLAALEQRLCEVVAANHQLEPAAAGTERERLRRQAAPRLASPIFRQLLERLLAQGRLVSHGPFIAEPGHRARLGEEDEALWQRIAPLLDESFDPPRVRDIAQSQGLAEQRVREVLSASARLGALYQVRKDHFYPLATIQTLAEIGLAIEAEHGSILAREYRDRIQVGRKLAIQQLEFFDRIGFTRRVRDVHRIRRPDMWH</sequence>
<evidence type="ECO:0000256" key="4">
    <source>
        <dbReference type="ARBA" id="ARBA00022741"/>
    </source>
</evidence>
<dbReference type="GO" id="GO:0003924">
    <property type="term" value="F:GTPase activity"/>
    <property type="evidence" value="ECO:0007669"/>
    <property type="project" value="InterPro"/>
</dbReference>
<dbReference type="InterPro" id="IPR015191">
    <property type="entry name" value="SelB_WHD4"/>
</dbReference>
<evidence type="ECO:0000313" key="11">
    <source>
        <dbReference type="Proteomes" id="UP000077875"/>
    </source>
</evidence>
<dbReference type="Gene3D" id="1.10.10.10">
    <property type="entry name" value="Winged helix-like DNA-binding domain superfamily/Winged helix DNA-binding domain"/>
    <property type="match status" value="3"/>
</dbReference>
<gene>
    <name evidence="10" type="ORF">A5892_09845</name>
</gene>